<accession>A0A8S0RC87</accession>
<feature type="region of interest" description="Disordered" evidence="1">
    <location>
        <begin position="302"/>
        <end position="329"/>
    </location>
</feature>
<reference evidence="2 3" key="1">
    <citation type="submission" date="2019-12" db="EMBL/GenBank/DDBJ databases">
        <authorList>
            <person name="Alioto T."/>
            <person name="Alioto T."/>
            <person name="Gomez Garrido J."/>
        </authorList>
    </citation>
    <scope>NUCLEOTIDE SEQUENCE [LARGE SCALE GENOMIC DNA]</scope>
</reference>
<gene>
    <name evidence="2" type="ORF">OLEA9_A016472</name>
</gene>
<comment type="caution">
    <text evidence="2">The sequence shown here is derived from an EMBL/GenBank/DDBJ whole genome shotgun (WGS) entry which is preliminary data.</text>
</comment>
<name>A0A8S0RC87_OLEEU</name>
<evidence type="ECO:0000313" key="3">
    <source>
        <dbReference type="Proteomes" id="UP000594638"/>
    </source>
</evidence>
<dbReference type="EMBL" id="CACTIH010002592">
    <property type="protein sequence ID" value="CAA2976866.1"/>
    <property type="molecule type" value="Genomic_DNA"/>
</dbReference>
<evidence type="ECO:0008006" key="4">
    <source>
        <dbReference type="Google" id="ProtNLM"/>
    </source>
</evidence>
<proteinExistence type="predicted"/>
<organism evidence="2 3">
    <name type="scientific">Olea europaea subsp. europaea</name>
    <dbReference type="NCBI Taxonomy" id="158383"/>
    <lineage>
        <taxon>Eukaryota</taxon>
        <taxon>Viridiplantae</taxon>
        <taxon>Streptophyta</taxon>
        <taxon>Embryophyta</taxon>
        <taxon>Tracheophyta</taxon>
        <taxon>Spermatophyta</taxon>
        <taxon>Magnoliopsida</taxon>
        <taxon>eudicotyledons</taxon>
        <taxon>Gunneridae</taxon>
        <taxon>Pentapetalae</taxon>
        <taxon>asterids</taxon>
        <taxon>lamiids</taxon>
        <taxon>Lamiales</taxon>
        <taxon>Oleaceae</taxon>
        <taxon>Oleeae</taxon>
        <taxon>Olea</taxon>
    </lineage>
</organism>
<feature type="compositionally biased region" description="Polar residues" evidence="1">
    <location>
        <begin position="280"/>
        <end position="289"/>
    </location>
</feature>
<sequence length="385" mass="43520">MESFEELSKSVDQLCLTLSMSNLTVPRIDKFDNVFTFINEFELATATLPEDCRIKLLVKAFPPGRYSSWYDRNIKPIAGVAGAWKAIKKNIIKRYSDTEDRDRQFLRLQSMKFVENGSEKLFDYVEDLVFTLSLAFPDQKDDDTKIRYVKAHLPPSVQVSLRQISEYNNASYMDDFMKGIRQYDKLKLGGQKTDEQGAKVSTAELVTLLKELSKGIKQEQEATRNVVAALRPSRNSSPGRSNSSTSNQSRSDHVNRPRSISPFASSSHQRGPSPKRSPVEGNSCQNPECQARANKSNHLANQGYRESKTPPPNQPRSSSPKRKQGCSNCCPQPSSSGSCQHQQLPAQDRPVFDEKVYFDKFGVPLRPCKHCGCNHWDKHCPQHLN</sequence>
<dbReference type="AlphaFoldDB" id="A0A8S0RC87"/>
<dbReference type="Proteomes" id="UP000594638">
    <property type="component" value="Unassembled WGS sequence"/>
</dbReference>
<feature type="compositionally biased region" description="Low complexity" evidence="1">
    <location>
        <begin position="233"/>
        <end position="249"/>
    </location>
</feature>
<feature type="region of interest" description="Disordered" evidence="1">
    <location>
        <begin position="217"/>
        <end position="289"/>
    </location>
</feature>
<evidence type="ECO:0000256" key="1">
    <source>
        <dbReference type="SAM" id="MobiDB-lite"/>
    </source>
</evidence>
<evidence type="ECO:0000313" key="2">
    <source>
        <dbReference type="EMBL" id="CAA2976866.1"/>
    </source>
</evidence>
<protein>
    <recommendedName>
        <fullName evidence="4">Retrotransposon gag domain-containing protein</fullName>
    </recommendedName>
</protein>
<keyword evidence="3" id="KW-1185">Reference proteome</keyword>
<dbReference type="Gramene" id="OE9A016472T1">
    <property type="protein sequence ID" value="OE9A016472C1"/>
    <property type="gene ID" value="OE9A016472"/>
</dbReference>